<dbReference type="AlphaFoldDB" id="A0A2P2QT07"/>
<proteinExistence type="predicted"/>
<protein>
    <submittedName>
        <fullName evidence="1">Uncharacterized protein</fullName>
    </submittedName>
</protein>
<reference evidence="1" key="1">
    <citation type="submission" date="2018-02" db="EMBL/GenBank/DDBJ databases">
        <title>Rhizophora mucronata_Transcriptome.</title>
        <authorList>
            <person name="Meera S.P."/>
            <person name="Sreeshan A."/>
            <person name="Augustine A."/>
        </authorList>
    </citation>
    <scope>NUCLEOTIDE SEQUENCE</scope>
    <source>
        <tissue evidence="1">Leaf</tissue>
    </source>
</reference>
<name>A0A2P2QT07_RHIMU</name>
<dbReference type="EMBL" id="GGEC01089547">
    <property type="protein sequence ID" value="MBX70031.1"/>
    <property type="molecule type" value="Transcribed_RNA"/>
</dbReference>
<evidence type="ECO:0000313" key="1">
    <source>
        <dbReference type="EMBL" id="MBX70031.1"/>
    </source>
</evidence>
<sequence>MKKRASGQEEMQRKSKRVLMMTTVKYNWGAFVKM</sequence>
<organism evidence="1">
    <name type="scientific">Rhizophora mucronata</name>
    <name type="common">Asiatic mangrove</name>
    <dbReference type="NCBI Taxonomy" id="61149"/>
    <lineage>
        <taxon>Eukaryota</taxon>
        <taxon>Viridiplantae</taxon>
        <taxon>Streptophyta</taxon>
        <taxon>Embryophyta</taxon>
        <taxon>Tracheophyta</taxon>
        <taxon>Spermatophyta</taxon>
        <taxon>Magnoliopsida</taxon>
        <taxon>eudicotyledons</taxon>
        <taxon>Gunneridae</taxon>
        <taxon>Pentapetalae</taxon>
        <taxon>rosids</taxon>
        <taxon>fabids</taxon>
        <taxon>Malpighiales</taxon>
        <taxon>Rhizophoraceae</taxon>
        <taxon>Rhizophora</taxon>
    </lineage>
</organism>
<accession>A0A2P2QT07</accession>